<evidence type="ECO:0000256" key="9">
    <source>
        <dbReference type="ARBA" id="ARBA00023002"/>
    </source>
</evidence>
<evidence type="ECO:0000256" key="1">
    <source>
        <dbReference type="ARBA" id="ARBA00001971"/>
    </source>
</evidence>
<keyword evidence="5 13" id="KW-0349">Heme</keyword>
<keyword evidence="9" id="KW-0560">Oxidoreductase</keyword>
<comment type="similarity">
    <text evidence="4">Belongs to the cytochrome P450 family.</text>
</comment>
<dbReference type="OrthoDB" id="6692864at2759"/>
<dbReference type="GO" id="GO:1902181">
    <property type="term" value="P:verruculogen biosynthetic process"/>
    <property type="evidence" value="ECO:0007669"/>
    <property type="project" value="UniProtKB-ARBA"/>
</dbReference>
<evidence type="ECO:0000256" key="6">
    <source>
        <dbReference type="ARBA" id="ARBA00022692"/>
    </source>
</evidence>
<comment type="cofactor">
    <cofactor evidence="1 13">
        <name>heme</name>
        <dbReference type="ChEBI" id="CHEBI:30413"/>
    </cofactor>
</comment>
<dbReference type="PANTHER" id="PTHR24305:SF112">
    <property type="entry name" value="L-ORNITHINE-N5-MONOOXYGENASE (EUROFUNG)"/>
    <property type="match status" value="1"/>
</dbReference>
<evidence type="ECO:0000256" key="4">
    <source>
        <dbReference type="ARBA" id="ARBA00010617"/>
    </source>
</evidence>
<keyword evidence="12 14" id="KW-0472">Membrane</keyword>
<dbReference type="SUPFAM" id="SSF48264">
    <property type="entry name" value="Cytochrome P450"/>
    <property type="match status" value="1"/>
</dbReference>
<evidence type="ECO:0000256" key="13">
    <source>
        <dbReference type="PIRSR" id="PIRSR602401-1"/>
    </source>
</evidence>
<dbReference type="RefSeq" id="XP_033582526.1">
    <property type="nucleotide sequence ID" value="XM_033716548.1"/>
</dbReference>
<comment type="pathway">
    <text evidence="3">Mycotoxin biosynthesis.</text>
</comment>
<dbReference type="Gene3D" id="1.10.630.10">
    <property type="entry name" value="Cytochrome P450"/>
    <property type="match status" value="1"/>
</dbReference>
<dbReference type="PRINTS" id="PR00385">
    <property type="entry name" value="P450"/>
</dbReference>
<protein>
    <submittedName>
        <fullName evidence="15 17">Cytochrome P450</fullName>
    </submittedName>
</protein>
<dbReference type="FunFam" id="1.10.630.10:FF:000063">
    <property type="entry name" value="Cytochrome P450 monooxygenase"/>
    <property type="match status" value="1"/>
</dbReference>
<evidence type="ECO:0000256" key="7">
    <source>
        <dbReference type="ARBA" id="ARBA00022723"/>
    </source>
</evidence>
<evidence type="ECO:0000256" key="14">
    <source>
        <dbReference type="SAM" id="Phobius"/>
    </source>
</evidence>
<dbReference type="Proteomes" id="UP000504636">
    <property type="component" value="Unplaced"/>
</dbReference>
<evidence type="ECO:0000256" key="10">
    <source>
        <dbReference type="ARBA" id="ARBA00023004"/>
    </source>
</evidence>
<evidence type="ECO:0000313" key="15">
    <source>
        <dbReference type="EMBL" id="KAF2815562.1"/>
    </source>
</evidence>
<reference evidence="17" key="2">
    <citation type="submission" date="2020-04" db="EMBL/GenBank/DDBJ databases">
        <authorList>
            <consortium name="NCBI Genome Project"/>
        </authorList>
    </citation>
    <scope>NUCLEOTIDE SEQUENCE</scope>
    <source>
        <strain evidence="17">CBS 304.34</strain>
    </source>
</reference>
<evidence type="ECO:0000256" key="8">
    <source>
        <dbReference type="ARBA" id="ARBA00022989"/>
    </source>
</evidence>
<evidence type="ECO:0000256" key="3">
    <source>
        <dbReference type="ARBA" id="ARBA00004685"/>
    </source>
</evidence>
<dbReference type="CDD" id="cd11061">
    <property type="entry name" value="CYP67-like"/>
    <property type="match status" value="1"/>
</dbReference>
<dbReference type="PANTHER" id="PTHR24305">
    <property type="entry name" value="CYTOCHROME P450"/>
    <property type="match status" value="1"/>
</dbReference>
<proteinExistence type="inferred from homology"/>
<dbReference type="InterPro" id="IPR050121">
    <property type="entry name" value="Cytochrome_P450_monoxygenase"/>
</dbReference>
<dbReference type="GO" id="GO:0016705">
    <property type="term" value="F:oxidoreductase activity, acting on paired donors, with incorporation or reduction of molecular oxygen"/>
    <property type="evidence" value="ECO:0007669"/>
    <property type="project" value="InterPro"/>
</dbReference>
<dbReference type="InterPro" id="IPR002401">
    <property type="entry name" value="Cyt_P450_E_grp-I"/>
</dbReference>
<keyword evidence="16" id="KW-1185">Reference proteome</keyword>
<evidence type="ECO:0000256" key="11">
    <source>
        <dbReference type="ARBA" id="ARBA00023033"/>
    </source>
</evidence>
<keyword evidence="11" id="KW-0503">Monooxygenase</keyword>
<dbReference type="InterPro" id="IPR001128">
    <property type="entry name" value="Cyt_P450"/>
</dbReference>
<evidence type="ECO:0000313" key="17">
    <source>
        <dbReference type="RefSeq" id="XP_033582526.1"/>
    </source>
</evidence>
<dbReference type="AlphaFoldDB" id="A0A6A6Z315"/>
<dbReference type="PRINTS" id="PR00463">
    <property type="entry name" value="EP450I"/>
</dbReference>
<dbReference type="GeneID" id="54457441"/>
<dbReference type="GO" id="GO:0020037">
    <property type="term" value="F:heme binding"/>
    <property type="evidence" value="ECO:0007669"/>
    <property type="project" value="InterPro"/>
</dbReference>
<sequence length="545" mass="61367">MTLNLPALVPAAAFLGLVSHLAYFINGEHHMEAMALFQAALLLPPTMTAGLVYLNDSTVLEASEIVALLLAAYLTPLFTSMLLYRVFFHRLRRYPGPFSAKLSKLWHVSKLSNKDNHKQLQTWHAKYGKYVRTGPTELSIADPDAVELIYGPRTKCTKAPWYDISMPLVSMHQNRNKAEHDRRRRSAWDKGFGAKALRDYEPRVVNYADLLVSQIAAFSGKPLNASRWMNYYSFDVMGDLAFGKSFDMLKNGKSHFAIDLLNKAQGAFGLLSPAVWVFRILTRMPIISADYKAFVAWCENQMIERTKMKVEKPDIAHWLINSPPMSSDPFVNRMWAAGDSRLIIVGGSDTTAATLTFLFHYLAKYPQEIGKLRKELEEVDVDENESLQAALRDLPHLNGAINEALRLNPPVPSGLQRMTPPEGMDVGGKKVPGLVTVFVPSYVMGRSEECYKRPHEFIPERWYSKSEMVKRKDAFIPFSSGAYSCIGKQLALQEVRTVTAKLITKFDVSFAPGEDGTTLLEESKDIFTTELGDMFLCFTPRMKEG</sequence>
<dbReference type="GO" id="GO:0004497">
    <property type="term" value="F:monooxygenase activity"/>
    <property type="evidence" value="ECO:0007669"/>
    <property type="project" value="UniProtKB-KW"/>
</dbReference>
<keyword evidence="7 13" id="KW-0479">Metal-binding</keyword>
<evidence type="ECO:0000256" key="5">
    <source>
        <dbReference type="ARBA" id="ARBA00022617"/>
    </source>
</evidence>
<gene>
    <name evidence="15 17" type="ORF">BDZ99DRAFT_409540</name>
</gene>
<keyword evidence="10 13" id="KW-0408">Iron</keyword>
<accession>A0A6A6Z315</accession>
<evidence type="ECO:0000256" key="12">
    <source>
        <dbReference type="ARBA" id="ARBA00023136"/>
    </source>
</evidence>
<dbReference type="GO" id="GO:0005506">
    <property type="term" value="F:iron ion binding"/>
    <property type="evidence" value="ECO:0007669"/>
    <property type="project" value="InterPro"/>
</dbReference>
<organism evidence="15">
    <name type="scientific">Mytilinidion resinicola</name>
    <dbReference type="NCBI Taxonomy" id="574789"/>
    <lineage>
        <taxon>Eukaryota</taxon>
        <taxon>Fungi</taxon>
        <taxon>Dikarya</taxon>
        <taxon>Ascomycota</taxon>
        <taxon>Pezizomycotina</taxon>
        <taxon>Dothideomycetes</taxon>
        <taxon>Pleosporomycetidae</taxon>
        <taxon>Mytilinidiales</taxon>
        <taxon>Mytilinidiaceae</taxon>
        <taxon>Mytilinidion</taxon>
    </lineage>
</organism>
<feature type="transmembrane region" description="Helical" evidence="14">
    <location>
        <begin position="6"/>
        <end position="26"/>
    </location>
</feature>
<reference evidence="17" key="3">
    <citation type="submission" date="2025-04" db="UniProtKB">
        <authorList>
            <consortium name="RefSeq"/>
        </authorList>
    </citation>
    <scope>IDENTIFICATION</scope>
    <source>
        <strain evidence="17">CBS 304.34</strain>
    </source>
</reference>
<feature type="transmembrane region" description="Helical" evidence="14">
    <location>
        <begin position="65"/>
        <end position="84"/>
    </location>
</feature>
<dbReference type="EMBL" id="MU003694">
    <property type="protein sequence ID" value="KAF2815562.1"/>
    <property type="molecule type" value="Genomic_DNA"/>
</dbReference>
<dbReference type="InterPro" id="IPR036396">
    <property type="entry name" value="Cyt_P450_sf"/>
</dbReference>
<name>A0A6A6Z315_9PEZI</name>
<reference evidence="15 17" key="1">
    <citation type="journal article" date="2020" name="Stud. Mycol.">
        <title>101 Dothideomycetes genomes: a test case for predicting lifestyles and emergence of pathogens.</title>
        <authorList>
            <person name="Haridas S."/>
            <person name="Albert R."/>
            <person name="Binder M."/>
            <person name="Bloem J."/>
            <person name="Labutti K."/>
            <person name="Salamov A."/>
            <person name="Andreopoulos B."/>
            <person name="Baker S."/>
            <person name="Barry K."/>
            <person name="Bills G."/>
            <person name="Bluhm B."/>
            <person name="Cannon C."/>
            <person name="Castanera R."/>
            <person name="Culley D."/>
            <person name="Daum C."/>
            <person name="Ezra D."/>
            <person name="Gonzalez J."/>
            <person name="Henrissat B."/>
            <person name="Kuo A."/>
            <person name="Liang C."/>
            <person name="Lipzen A."/>
            <person name="Lutzoni F."/>
            <person name="Magnuson J."/>
            <person name="Mondo S."/>
            <person name="Nolan M."/>
            <person name="Ohm R."/>
            <person name="Pangilinan J."/>
            <person name="Park H.-J."/>
            <person name="Ramirez L."/>
            <person name="Alfaro M."/>
            <person name="Sun H."/>
            <person name="Tritt A."/>
            <person name="Yoshinaga Y."/>
            <person name="Zwiers L.-H."/>
            <person name="Turgeon B."/>
            <person name="Goodwin S."/>
            <person name="Spatafora J."/>
            <person name="Crous P."/>
            <person name="Grigoriev I."/>
        </authorList>
    </citation>
    <scope>NUCLEOTIDE SEQUENCE</scope>
    <source>
        <strain evidence="15 17">CBS 304.34</strain>
    </source>
</reference>
<feature type="binding site" description="axial binding residue" evidence="13">
    <location>
        <position position="485"/>
    </location>
    <ligand>
        <name>heme</name>
        <dbReference type="ChEBI" id="CHEBI:30413"/>
    </ligand>
    <ligandPart>
        <name>Fe</name>
        <dbReference type="ChEBI" id="CHEBI:18248"/>
    </ligandPart>
</feature>
<dbReference type="GO" id="GO:0016020">
    <property type="term" value="C:membrane"/>
    <property type="evidence" value="ECO:0007669"/>
    <property type="project" value="UniProtKB-SubCell"/>
</dbReference>
<feature type="transmembrane region" description="Helical" evidence="14">
    <location>
        <begin position="33"/>
        <end position="53"/>
    </location>
</feature>
<keyword evidence="8 14" id="KW-1133">Transmembrane helix</keyword>
<comment type="subcellular location">
    <subcellularLocation>
        <location evidence="2">Membrane</location>
    </subcellularLocation>
</comment>
<evidence type="ECO:0000313" key="16">
    <source>
        <dbReference type="Proteomes" id="UP000504636"/>
    </source>
</evidence>
<keyword evidence="6 14" id="KW-0812">Transmembrane</keyword>
<evidence type="ECO:0000256" key="2">
    <source>
        <dbReference type="ARBA" id="ARBA00004370"/>
    </source>
</evidence>
<dbReference type="Pfam" id="PF00067">
    <property type="entry name" value="p450"/>
    <property type="match status" value="1"/>
</dbReference>